<dbReference type="InterPro" id="IPR012337">
    <property type="entry name" value="RNaseH-like_sf"/>
</dbReference>
<evidence type="ECO:0000313" key="2">
    <source>
        <dbReference type="EMBL" id="HIU90992.1"/>
    </source>
</evidence>
<name>A0A9D1MWV6_9BACT</name>
<reference evidence="2" key="2">
    <citation type="journal article" date="2021" name="PeerJ">
        <title>Extensive microbial diversity within the chicken gut microbiome revealed by metagenomics and culture.</title>
        <authorList>
            <person name="Gilroy R."/>
            <person name="Ravi A."/>
            <person name="Getino M."/>
            <person name="Pursley I."/>
            <person name="Horton D.L."/>
            <person name="Alikhan N.F."/>
            <person name="Baker D."/>
            <person name="Gharbi K."/>
            <person name="Hall N."/>
            <person name="Watson M."/>
            <person name="Adriaenssens E.M."/>
            <person name="Foster-Nyarko E."/>
            <person name="Jarju S."/>
            <person name="Secka A."/>
            <person name="Antonio M."/>
            <person name="Oren A."/>
            <person name="Chaudhuri R.R."/>
            <person name="La Ragione R."/>
            <person name="Hildebrand F."/>
            <person name="Pallen M.J."/>
        </authorList>
    </citation>
    <scope>NUCLEOTIDE SEQUENCE</scope>
    <source>
        <strain evidence="2">ChiHjej12B11-7776</strain>
    </source>
</reference>
<reference evidence="2" key="1">
    <citation type="submission" date="2020-10" db="EMBL/GenBank/DDBJ databases">
        <authorList>
            <person name="Gilroy R."/>
        </authorList>
    </citation>
    <scope>NUCLEOTIDE SEQUENCE</scope>
    <source>
        <strain evidence="2">ChiHjej12B11-7776</strain>
    </source>
</reference>
<dbReference type="InterPro" id="IPR036397">
    <property type="entry name" value="RNaseH_sf"/>
</dbReference>
<sequence length="315" mass="35678">MKYLAFDIEAANGFKPYSICSIGIVTAEENFRITYRTNIWINPKTAYNLDGTRKNVGIDLHLDKKLLDASPDFPHRYQLIKSYLCSGEYLVVGHAVDADVRMLNAACQRYNLPSLDFKFICSQLLYKLYRGEKDVKALSKIAAELGISYREHNSEEDAWMSLQTLRFLTRDSGLTVEQLMEKYQVRMGSNSNFTLQRPVSLSGQTSKKQLTQQAVENIKRYAGGVTVTGSRFKGKTFCIARSLELSQSPLLYRVLDVIVSQGGKYSSKLVRCDVYVKNQVQSQVDVMREKRIAELALQGVKTVEAEVLAEGEDYE</sequence>
<dbReference type="Gene3D" id="3.30.420.10">
    <property type="entry name" value="Ribonuclease H-like superfamily/Ribonuclease H"/>
    <property type="match status" value="1"/>
</dbReference>
<dbReference type="AlphaFoldDB" id="A0A9D1MWV6"/>
<organism evidence="2 3">
    <name type="scientific">Candidatus Fimimonas merdipullorum</name>
    <dbReference type="NCBI Taxonomy" id="2840822"/>
    <lineage>
        <taxon>Bacteria</taxon>
        <taxon>Pseudomonadati</taxon>
        <taxon>Myxococcota</taxon>
        <taxon>Myxococcia</taxon>
        <taxon>Myxococcales</taxon>
        <taxon>Cystobacterineae</taxon>
        <taxon>Myxococcaceae</taxon>
        <taxon>Myxococcaceae incertae sedis</taxon>
        <taxon>Candidatus Fimimonas</taxon>
    </lineage>
</organism>
<dbReference type="GO" id="GO:0006259">
    <property type="term" value="P:DNA metabolic process"/>
    <property type="evidence" value="ECO:0007669"/>
    <property type="project" value="UniProtKB-ARBA"/>
</dbReference>
<dbReference type="InterPro" id="IPR013520">
    <property type="entry name" value="Ribonucl_H"/>
</dbReference>
<feature type="domain" description="Exonuclease" evidence="1">
    <location>
        <begin position="2"/>
        <end position="174"/>
    </location>
</feature>
<proteinExistence type="predicted"/>
<dbReference type="EMBL" id="DVOC01000055">
    <property type="protein sequence ID" value="HIU90992.1"/>
    <property type="molecule type" value="Genomic_DNA"/>
</dbReference>
<evidence type="ECO:0000259" key="1">
    <source>
        <dbReference type="SMART" id="SM00479"/>
    </source>
</evidence>
<protein>
    <recommendedName>
        <fullName evidence="1">Exonuclease domain-containing protein</fullName>
    </recommendedName>
</protein>
<dbReference type="SUPFAM" id="SSF53098">
    <property type="entry name" value="Ribonuclease H-like"/>
    <property type="match status" value="1"/>
</dbReference>
<accession>A0A9D1MWV6</accession>
<dbReference type="GO" id="GO:0003676">
    <property type="term" value="F:nucleic acid binding"/>
    <property type="evidence" value="ECO:0007669"/>
    <property type="project" value="InterPro"/>
</dbReference>
<dbReference type="GO" id="GO:0004527">
    <property type="term" value="F:exonuclease activity"/>
    <property type="evidence" value="ECO:0007669"/>
    <property type="project" value="UniProtKB-ARBA"/>
</dbReference>
<dbReference type="SMART" id="SM00479">
    <property type="entry name" value="EXOIII"/>
    <property type="match status" value="1"/>
</dbReference>
<gene>
    <name evidence="2" type="ORF">IAC72_03185</name>
</gene>
<comment type="caution">
    <text evidence="2">The sequence shown here is derived from an EMBL/GenBank/DDBJ whole genome shotgun (WGS) entry which is preliminary data.</text>
</comment>
<evidence type="ECO:0000313" key="3">
    <source>
        <dbReference type="Proteomes" id="UP000886852"/>
    </source>
</evidence>
<dbReference type="Proteomes" id="UP000886852">
    <property type="component" value="Unassembled WGS sequence"/>
</dbReference>